<evidence type="ECO:0000259" key="3">
    <source>
        <dbReference type="Pfam" id="PF01370"/>
    </source>
</evidence>
<evidence type="ECO:0000313" key="4">
    <source>
        <dbReference type="EMBL" id="MDR5655177.1"/>
    </source>
</evidence>
<evidence type="ECO:0000256" key="1">
    <source>
        <dbReference type="ARBA" id="ARBA00005125"/>
    </source>
</evidence>
<keyword evidence="5" id="KW-1185">Reference proteome</keyword>
<dbReference type="SUPFAM" id="SSF51735">
    <property type="entry name" value="NAD(P)-binding Rossmann-fold domains"/>
    <property type="match status" value="1"/>
</dbReference>
<comment type="pathway">
    <text evidence="1">Bacterial outer membrane biogenesis; LPS O-antigen biosynthesis.</text>
</comment>
<dbReference type="Gene3D" id="3.40.50.720">
    <property type="entry name" value="NAD(P)-binding Rossmann-like Domain"/>
    <property type="match status" value="1"/>
</dbReference>
<dbReference type="EMBL" id="JAVKPH010000050">
    <property type="protein sequence ID" value="MDR5655177.1"/>
    <property type="molecule type" value="Genomic_DNA"/>
</dbReference>
<protein>
    <submittedName>
        <fullName evidence="4">NAD(P)-dependent oxidoreductase</fullName>
    </submittedName>
</protein>
<dbReference type="InterPro" id="IPR036291">
    <property type="entry name" value="NAD(P)-bd_dom_sf"/>
</dbReference>
<dbReference type="RefSeq" id="WP_310459287.1">
    <property type="nucleotide sequence ID" value="NZ_JAVKPH010000050.1"/>
</dbReference>
<dbReference type="PANTHER" id="PTHR43000">
    <property type="entry name" value="DTDP-D-GLUCOSE 4,6-DEHYDRATASE-RELATED"/>
    <property type="match status" value="1"/>
</dbReference>
<gene>
    <name evidence="4" type="ORF">RGD00_21435</name>
</gene>
<comment type="similarity">
    <text evidence="2">Belongs to the NAD(P)-dependent epimerase/dehydratase family.</text>
</comment>
<feature type="domain" description="NAD-dependent epimerase/dehydratase" evidence="3">
    <location>
        <begin position="3"/>
        <end position="226"/>
    </location>
</feature>
<dbReference type="InterPro" id="IPR001509">
    <property type="entry name" value="Epimerase_deHydtase"/>
</dbReference>
<accession>A0ABU1FE83</accession>
<dbReference type="Proteomes" id="UP001247754">
    <property type="component" value="Unassembled WGS sequence"/>
</dbReference>
<evidence type="ECO:0000313" key="5">
    <source>
        <dbReference type="Proteomes" id="UP001247754"/>
    </source>
</evidence>
<comment type="caution">
    <text evidence="4">The sequence shown here is derived from an EMBL/GenBank/DDBJ whole genome shotgun (WGS) entry which is preliminary data.</text>
</comment>
<dbReference type="CDD" id="cd08946">
    <property type="entry name" value="SDR_e"/>
    <property type="match status" value="1"/>
</dbReference>
<evidence type="ECO:0000256" key="2">
    <source>
        <dbReference type="ARBA" id="ARBA00007637"/>
    </source>
</evidence>
<sequence>MTILVTGGAGLIGRFVVKELVEAGHDVVSADLVPPAALRPRESFERVDIGDAMTWTRLLTQHRPDAVIHLGAMITHTAHQAPVAACQVNVMGTAYLFEAARLLHRPRIVYASTIMVYGPPSAYQEPIVTEDAPLAPNTIYGATKAMDEAIAAHYRAVHGIEATGLRPTVTYGPKRYEGALGSINRGIRDAVLGRPVVWSQSFGRDVVHNPIHASDIARAFVRAAVGSYLPSPVYNMGGVETLSEDDILRIILEAAPQHGPLSHGPASPTPVSYMRADFSRFHRDANFAPTLSFHDAVKWAEQYYTDADFRASILGAPDTV</sequence>
<dbReference type="Pfam" id="PF01370">
    <property type="entry name" value="Epimerase"/>
    <property type="match status" value="1"/>
</dbReference>
<reference evidence="4 5" key="1">
    <citation type="submission" date="2023-09" db="EMBL/GenBank/DDBJ databases">
        <title>Xinfangfangia sedmenti sp. nov., isolated the sedment.</title>
        <authorList>
            <person name="Xu L."/>
        </authorList>
    </citation>
    <scope>NUCLEOTIDE SEQUENCE [LARGE SCALE GENOMIC DNA]</scope>
    <source>
        <strain evidence="4 5">LG-4</strain>
    </source>
</reference>
<proteinExistence type="inferred from homology"/>
<name>A0ABU1FE83_9RHOB</name>
<organism evidence="4 5">
    <name type="scientific">Ruixingdingia sedimenti</name>
    <dbReference type="NCBI Taxonomy" id="3073604"/>
    <lineage>
        <taxon>Bacteria</taxon>
        <taxon>Pseudomonadati</taxon>
        <taxon>Pseudomonadota</taxon>
        <taxon>Alphaproteobacteria</taxon>
        <taxon>Rhodobacterales</taxon>
        <taxon>Paracoccaceae</taxon>
        <taxon>Ruixingdingia</taxon>
    </lineage>
</organism>